<comment type="caution">
    <text evidence="8">The sequence shown here is derived from an EMBL/GenBank/DDBJ whole genome shotgun (WGS) entry which is preliminary data.</text>
</comment>
<dbReference type="Pfam" id="PF00515">
    <property type="entry name" value="TPR_1"/>
    <property type="match status" value="1"/>
</dbReference>
<dbReference type="Proteomes" id="UP001469553">
    <property type="component" value="Unassembled WGS sequence"/>
</dbReference>
<dbReference type="Pfam" id="PF07719">
    <property type="entry name" value="TPR_2"/>
    <property type="match status" value="1"/>
</dbReference>
<feature type="compositionally biased region" description="Basic and acidic residues" evidence="6">
    <location>
        <begin position="426"/>
        <end position="436"/>
    </location>
</feature>
<proteinExistence type="inferred from homology"/>
<dbReference type="InterPro" id="IPR025986">
    <property type="entry name" value="RPAP3-like_C"/>
</dbReference>
<feature type="non-terminal residue" evidence="8">
    <location>
        <position position="1"/>
    </location>
</feature>
<dbReference type="PROSITE" id="PS50005">
    <property type="entry name" value="TPR"/>
    <property type="match status" value="4"/>
</dbReference>
<evidence type="ECO:0000256" key="6">
    <source>
        <dbReference type="SAM" id="MobiDB-lite"/>
    </source>
</evidence>
<evidence type="ECO:0000313" key="8">
    <source>
        <dbReference type="EMBL" id="MEQ2281116.1"/>
    </source>
</evidence>
<dbReference type="PANTHER" id="PTHR46423">
    <property type="entry name" value="RNA POLYMERASE II-ASSOCIATED PROTEIN 3"/>
    <property type="match status" value="1"/>
</dbReference>
<keyword evidence="1" id="KW-0677">Repeat</keyword>
<reference evidence="8 9" key="1">
    <citation type="submission" date="2021-06" db="EMBL/GenBank/DDBJ databases">
        <authorList>
            <person name="Palmer J.M."/>
        </authorList>
    </citation>
    <scope>NUCLEOTIDE SEQUENCE [LARGE SCALE GENOMIC DNA]</scope>
    <source>
        <strain evidence="8 9">AS_MEX2019</strain>
        <tissue evidence="8">Muscle</tissue>
    </source>
</reference>
<keyword evidence="2 5" id="KW-0802">TPR repeat</keyword>
<feature type="repeat" description="TPR" evidence="5">
    <location>
        <begin position="358"/>
        <end position="391"/>
    </location>
</feature>
<sequence length="752" mass="85173">TTGGNMSGGNKAVEVQLQIRQNAEDLHSFMTELENWETDIKRKDEELRTGRVQEVRKKLPPVRNKDYKTKMREKRKKKEAAAGDTKADEPKQASRLKSYDYQSWDKFDVDKALAEMDKEECPAESNESDSEDAGVDKQKALAEKENGNEFFKQGKYDDAIECYTRGMAADPYNPVLPTNRATSFFRLKKYAVAESDCNLAIALDSSYSKAFARRGAARFALNKHESALEDYEMVLKLDPSNVEAQNEVKKVKEILCQQDPPTQNTQPAEAPTDDPDQKRRLKEQQRKQEAVMQKDRGNAYFKEGKYEAAVECYSKGIEADSMNVLLPANRAMAFLKLEKYKEAEEDCTTAISLDNTYCKALARRGTARLALGKLQEAKEDFQQLLKLEPGNKQALNELQKLQTNLGSSGALQTEDSSQRRMVQPVDKPEHLRSTKPLRRIDIEEINGKLTAPEVEATPPLVQEVERKTEDGSSPLSSSPSAKMIKIEEIAETPSQTSERFYRDSNQPPREGTVHVPEAPNSTSSTETDVPPAPNNSFQLESDLRKIRNQPEAIYRYLRQISPAAYGQIFRNALEPDILNQILRTLRDFFIKNESPASILETLSSLASVRRFDMAVMFMSSQEKKVLKELFEFLLQAEPDQSCVAVLQKKFQKEKCVTFQLTSSLMECKKNAPQDRMPPYKGPPTLYFWSTPTQGPTGDTVKCLLQIHQIHKTHVDRLGKLPLTLEYPVESVELVQCSTDSSPIPWHRHYQGG</sequence>
<feature type="region of interest" description="Disordered" evidence="6">
    <location>
        <begin position="258"/>
        <end position="293"/>
    </location>
</feature>
<evidence type="ECO:0000256" key="1">
    <source>
        <dbReference type="ARBA" id="ARBA00022737"/>
    </source>
</evidence>
<feature type="compositionally biased region" description="Basic and acidic residues" evidence="6">
    <location>
        <begin position="79"/>
        <end position="92"/>
    </location>
</feature>
<feature type="repeat" description="TPR" evidence="5">
    <location>
        <begin position="208"/>
        <end position="241"/>
    </location>
</feature>
<evidence type="ECO:0000313" key="9">
    <source>
        <dbReference type="Proteomes" id="UP001469553"/>
    </source>
</evidence>
<feature type="region of interest" description="Disordered" evidence="6">
    <location>
        <begin position="449"/>
        <end position="537"/>
    </location>
</feature>
<evidence type="ECO:0000256" key="5">
    <source>
        <dbReference type="PROSITE-ProRule" id="PRU00339"/>
    </source>
</evidence>
<dbReference type="EMBL" id="JAHRIP010002833">
    <property type="protein sequence ID" value="MEQ2281116.1"/>
    <property type="molecule type" value="Genomic_DNA"/>
</dbReference>
<dbReference type="InterPro" id="IPR013105">
    <property type="entry name" value="TPR_2"/>
</dbReference>
<dbReference type="SUPFAM" id="SSF48452">
    <property type="entry name" value="TPR-like"/>
    <property type="match status" value="2"/>
</dbReference>
<dbReference type="Pfam" id="PF13432">
    <property type="entry name" value="TPR_16"/>
    <property type="match status" value="1"/>
</dbReference>
<dbReference type="InterPro" id="IPR051966">
    <property type="entry name" value="RPAP3"/>
</dbReference>
<comment type="similarity">
    <text evidence="3">Belongs to the RPAP3 family.</text>
</comment>
<feature type="repeat" description="TPR" evidence="5">
    <location>
        <begin position="290"/>
        <end position="323"/>
    </location>
</feature>
<accession>A0ABV0XI67</accession>
<feature type="region of interest" description="Disordered" evidence="6">
    <location>
        <begin position="407"/>
        <end position="436"/>
    </location>
</feature>
<evidence type="ECO:0000256" key="2">
    <source>
        <dbReference type="ARBA" id="ARBA00022803"/>
    </source>
</evidence>
<feature type="compositionally biased region" description="Basic and acidic residues" evidence="6">
    <location>
        <begin position="275"/>
        <end position="293"/>
    </location>
</feature>
<feature type="compositionally biased region" description="Basic and acidic residues" evidence="6">
    <location>
        <begin position="51"/>
        <end position="70"/>
    </location>
</feature>
<keyword evidence="9" id="KW-1185">Reference proteome</keyword>
<protein>
    <recommendedName>
        <fullName evidence="4">RNA polymerase II-associated protein 3</fullName>
    </recommendedName>
</protein>
<evidence type="ECO:0000256" key="3">
    <source>
        <dbReference type="ARBA" id="ARBA00038275"/>
    </source>
</evidence>
<feature type="region of interest" description="Disordered" evidence="6">
    <location>
        <begin position="51"/>
        <end position="96"/>
    </location>
</feature>
<organism evidence="8 9">
    <name type="scientific">Ameca splendens</name>
    <dbReference type="NCBI Taxonomy" id="208324"/>
    <lineage>
        <taxon>Eukaryota</taxon>
        <taxon>Metazoa</taxon>
        <taxon>Chordata</taxon>
        <taxon>Craniata</taxon>
        <taxon>Vertebrata</taxon>
        <taxon>Euteleostomi</taxon>
        <taxon>Actinopterygii</taxon>
        <taxon>Neopterygii</taxon>
        <taxon>Teleostei</taxon>
        <taxon>Neoteleostei</taxon>
        <taxon>Acanthomorphata</taxon>
        <taxon>Ovalentaria</taxon>
        <taxon>Atherinomorphae</taxon>
        <taxon>Cyprinodontiformes</taxon>
        <taxon>Goodeidae</taxon>
        <taxon>Ameca</taxon>
    </lineage>
</organism>
<evidence type="ECO:0000256" key="4">
    <source>
        <dbReference type="ARBA" id="ARBA00040133"/>
    </source>
</evidence>
<gene>
    <name evidence="8" type="ORF">AMECASPLE_027078</name>
</gene>
<feature type="domain" description="RNA-polymerase II-associated protein 3-like C-terminal" evidence="7">
    <location>
        <begin position="532"/>
        <end position="623"/>
    </location>
</feature>
<dbReference type="Pfam" id="PF13414">
    <property type="entry name" value="TPR_11"/>
    <property type="match status" value="1"/>
</dbReference>
<dbReference type="InterPro" id="IPR011990">
    <property type="entry name" value="TPR-like_helical_dom_sf"/>
</dbReference>
<feature type="region of interest" description="Disordered" evidence="6">
    <location>
        <begin position="116"/>
        <end position="137"/>
    </location>
</feature>
<dbReference type="InterPro" id="IPR019734">
    <property type="entry name" value="TPR_rpt"/>
</dbReference>
<name>A0ABV0XI67_9TELE</name>
<dbReference type="SMART" id="SM00028">
    <property type="entry name" value="TPR"/>
    <property type="match status" value="6"/>
</dbReference>
<evidence type="ECO:0000259" key="7">
    <source>
        <dbReference type="Pfam" id="PF13877"/>
    </source>
</evidence>
<dbReference type="PANTHER" id="PTHR46423:SF1">
    <property type="entry name" value="RNA POLYMERASE II-ASSOCIATED PROTEIN 3"/>
    <property type="match status" value="1"/>
</dbReference>
<feature type="repeat" description="TPR" evidence="5">
    <location>
        <begin position="140"/>
        <end position="173"/>
    </location>
</feature>
<feature type="compositionally biased region" description="Polar residues" evidence="6">
    <location>
        <begin position="492"/>
        <end position="507"/>
    </location>
</feature>
<dbReference type="Gene3D" id="1.25.40.10">
    <property type="entry name" value="Tetratricopeptide repeat domain"/>
    <property type="match status" value="2"/>
</dbReference>
<dbReference type="Pfam" id="PF13877">
    <property type="entry name" value="RPAP3_C"/>
    <property type="match status" value="1"/>
</dbReference>